<evidence type="ECO:0000313" key="5">
    <source>
        <dbReference type="EMBL" id="KUN80494.1"/>
    </source>
</evidence>
<proteinExistence type="predicted"/>
<dbReference type="PANTHER" id="PTHR30146">
    <property type="entry name" value="LACI-RELATED TRANSCRIPTIONAL REPRESSOR"/>
    <property type="match status" value="1"/>
</dbReference>
<evidence type="ECO:0000256" key="1">
    <source>
        <dbReference type="ARBA" id="ARBA00023015"/>
    </source>
</evidence>
<dbReference type="PANTHER" id="PTHR30146:SF109">
    <property type="entry name" value="HTH-TYPE TRANSCRIPTIONAL REGULATOR GALS"/>
    <property type="match status" value="1"/>
</dbReference>
<evidence type="ECO:0000259" key="4">
    <source>
        <dbReference type="Pfam" id="PF13377"/>
    </source>
</evidence>
<dbReference type="Gene3D" id="3.40.50.2300">
    <property type="match status" value="2"/>
</dbReference>
<dbReference type="RefSeq" id="WP_055637774.1">
    <property type="nucleotide sequence ID" value="NZ_KQ948772.1"/>
</dbReference>
<keyword evidence="2" id="KW-0238">DNA-binding</keyword>
<dbReference type="STRING" id="1943.AQJ64_25780"/>
<comment type="caution">
    <text evidence="5">The sequence shown here is derived from an EMBL/GenBank/DDBJ whole genome shotgun (WGS) entry which is preliminary data.</text>
</comment>
<evidence type="ECO:0000256" key="2">
    <source>
        <dbReference type="ARBA" id="ARBA00023125"/>
    </source>
</evidence>
<sequence>MRSESGPVPTAWQPRLLRTGVRFDAPFCCNDVTATRALSVLERSGVAVPDDVAPAGFDDIGSALFTSPSQATVDSRRESIARRAVSLPPSRMDLADFRELPGRCASAGCVLRVRGSSSAASRPCHLHSVTPDP</sequence>
<keyword evidence="6" id="KW-1185">Reference proteome</keyword>
<dbReference type="InterPro" id="IPR028082">
    <property type="entry name" value="Peripla_BP_I"/>
</dbReference>
<dbReference type="Proteomes" id="UP000052982">
    <property type="component" value="Unassembled WGS sequence"/>
</dbReference>
<evidence type="ECO:0000256" key="3">
    <source>
        <dbReference type="ARBA" id="ARBA00023163"/>
    </source>
</evidence>
<gene>
    <name evidence="5" type="ORF">AQJ64_25780</name>
</gene>
<dbReference type="GO" id="GO:0000976">
    <property type="term" value="F:transcription cis-regulatory region binding"/>
    <property type="evidence" value="ECO:0007669"/>
    <property type="project" value="TreeGrafter"/>
</dbReference>
<keyword evidence="1" id="KW-0805">Transcription regulation</keyword>
<evidence type="ECO:0000313" key="6">
    <source>
        <dbReference type="Proteomes" id="UP000052982"/>
    </source>
</evidence>
<dbReference type="OrthoDB" id="3595338at2"/>
<dbReference type="AlphaFoldDB" id="A0A101SV51"/>
<protein>
    <recommendedName>
        <fullName evidence="4">Transcriptional regulator LacI/GalR-like sensor domain-containing protein</fullName>
    </recommendedName>
</protein>
<reference evidence="5 6" key="1">
    <citation type="submission" date="2015-10" db="EMBL/GenBank/DDBJ databases">
        <title>Draft genome sequence of Streptomyces griseoruber DSM 40281, type strain for the species Streptomyces griseoruber.</title>
        <authorList>
            <person name="Ruckert C."/>
            <person name="Winkler A."/>
            <person name="Kalinowski J."/>
            <person name="Kampfer P."/>
            <person name="Glaeser S."/>
        </authorList>
    </citation>
    <scope>NUCLEOTIDE SEQUENCE [LARGE SCALE GENOMIC DNA]</scope>
    <source>
        <strain evidence="5 6">DSM 40281</strain>
    </source>
</reference>
<accession>A0A101SV51</accession>
<organism evidence="5 6">
    <name type="scientific">Streptomyces griseoruber</name>
    <dbReference type="NCBI Taxonomy" id="1943"/>
    <lineage>
        <taxon>Bacteria</taxon>
        <taxon>Bacillati</taxon>
        <taxon>Actinomycetota</taxon>
        <taxon>Actinomycetes</taxon>
        <taxon>Kitasatosporales</taxon>
        <taxon>Streptomycetaceae</taxon>
        <taxon>Streptomyces</taxon>
    </lineage>
</organism>
<dbReference type="Pfam" id="PF13377">
    <property type="entry name" value="Peripla_BP_3"/>
    <property type="match status" value="1"/>
</dbReference>
<dbReference type="EMBL" id="LMWW01000042">
    <property type="protein sequence ID" value="KUN80494.1"/>
    <property type="molecule type" value="Genomic_DNA"/>
</dbReference>
<dbReference type="InterPro" id="IPR046335">
    <property type="entry name" value="LacI/GalR-like_sensor"/>
</dbReference>
<dbReference type="GO" id="GO:0003700">
    <property type="term" value="F:DNA-binding transcription factor activity"/>
    <property type="evidence" value="ECO:0007669"/>
    <property type="project" value="TreeGrafter"/>
</dbReference>
<dbReference type="SUPFAM" id="SSF53822">
    <property type="entry name" value="Periplasmic binding protein-like I"/>
    <property type="match status" value="1"/>
</dbReference>
<name>A0A101SV51_9ACTN</name>
<keyword evidence="3" id="KW-0804">Transcription</keyword>
<feature type="domain" description="Transcriptional regulator LacI/GalR-like sensor" evidence="4">
    <location>
        <begin position="24"/>
        <end position="92"/>
    </location>
</feature>